<dbReference type="RefSeq" id="WP_302040291.1">
    <property type="nucleotide sequence ID" value="NZ_JAUKPO010000019.1"/>
</dbReference>
<proteinExistence type="predicted"/>
<gene>
    <name evidence="1" type="ORF">Q0590_24645</name>
</gene>
<keyword evidence="2" id="KW-1185">Reference proteome</keyword>
<accession>A0ABT8RE74</accession>
<comment type="caution">
    <text evidence="1">The sequence shown here is derived from an EMBL/GenBank/DDBJ whole genome shotgun (WGS) entry which is preliminary data.</text>
</comment>
<dbReference type="Proteomes" id="UP001168528">
    <property type="component" value="Unassembled WGS sequence"/>
</dbReference>
<evidence type="ECO:0000313" key="1">
    <source>
        <dbReference type="EMBL" id="MDO1449488.1"/>
    </source>
</evidence>
<dbReference type="EMBL" id="JAUKPO010000019">
    <property type="protein sequence ID" value="MDO1449488.1"/>
    <property type="molecule type" value="Genomic_DNA"/>
</dbReference>
<protein>
    <submittedName>
        <fullName evidence="1">Uncharacterized protein</fullName>
    </submittedName>
</protein>
<organism evidence="1 2">
    <name type="scientific">Rhodocytophaga aerolata</name>
    <dbReference type="NCBI Taxonomy" id="455078"/>
    <lineage>
        <taxon>Bacteria</taxon>
        <taxon>Pseudomonadati</taxon>
        <taxon>Bacteroidota</taxon>
        <taxon>Cytophagia</taxon>
        <taxon>Cytophagales</taxon>
        <taxon>Rhodocytophagaceae</taxon>
        <taxon>Rhodocytophaga</taxon>
    </lineage>
</organism>
<evidence type="ECO:0000313" key="2">
    <source>
        <dbReference type="Proteomes" id="UP001168528"/>
    </source>
</evidence>
<reference evidence="1" key="1">
    <citation type="submission" date="2023-07" db="EMBL/GenBank/DDBJ databases">
        <title>The genome sequence of Rhodocytophaga aerolata KACC 12507.</title>
        <authorList>
            <person name="Zhang X."/>
        </authorList>
    </citation>
    <scope>NUCLEOTIDE SEQUENCE</scope>
    <source>
        <strain evidence="1">KACC 12507</strain>
    </source>
</reference>
<sequence>MGENIESIGFGTNEPNALRELKSKYNRYASRLNFARNSFWKKEHTVLYKELTLLKIKIDTYV</sequence>
<name>A0ABT8RE74_9BACT</name>